<evidence type="ECO:0000256" key="3">
    <source>
        <dbReference type="ARBA" id="ARBA00022448"/>
    </source>
</evidence>
<protein>
    <submittedName>
        <fullName evidence="13 14">Porin</fullName>
    </submittedName>
</protein>
<evidence type="ECO:0000313" key="16">
    <source>
        <dbReference type="Proteomes" id="UP000584325"/>
    </source>
</evidence>
<keyword evidence="3" id="KW-0813">Transport</keyword>
<comment type="subcellular location">
    <subcellularLocation>
        <location evidence="1">Cell outer membrane</location>
        <topology evidence="1">Multi-pass membrane protein</topology>
    </subcellularLocation>
</comment>
<dbReference type="EMBL" id="JACHXS010000005">
    <property type="protein sequence ID" value="MBB3222133.1"/>
    <property type="molecule type" value="Genomic_DNA"/>
</dbReference>
<keyword evidence="6 11" id="KW-0732">Signal</keyword>
<evidence type="ECO:0000313" key="15">
    <source>
        <dbReference type="Proteomes" id="UP000298763"/>
    </source>
</evidence>
<keyword evidence="8" id="KW-0626">Porin</keyword>
<proteinExistence type="predicted"/>
<keyword evidence="10" id="KW-0998">Cell outer membrane</keyword>
<evidence type="ECO:0000313" key="14">
    <source>
        <dbReference type="EMBL" id="QCP12369.1"/>
    </source>
</evidence>
<dbReference type="Gene3D" id="2.40.160.10">
    <property type="entry name" value="Porin"/>
    <property type="match status" value="1"/>
</dbReference>
<dbReference type="Proteomes" id="UP000584325">
    <property type="component" value="Unassembled WGS sequence"/>
</dbReference>
<evidence type="ECO:0000256" key="6">
    <source>
        <dbReference type="ARBA" id="ARBA00022729"/>
    </source>
</evidence>
<gene>
    <name evidence="14" type="ORF">FCL38_19545</name>
    <name evidence="13" type="ORF">FHS02_002952</name>
</gene>
<dbReference type="RefSeq" id="WP_137315205.1">
    <property type="nucleotide sequence ID" value="NZ_CP040017.1"/>
</dbReference>
<dbReference type="InterPro" id="IPR023614">
    <property type="entry name" value="Porin_dom_sf"/>
</dbReference>
<dbReference type="GO" id="GO:0006811">
    <property type="term" value="P:monoatomic ion transport"/>
    <property type="evidence" value="ECO:0007669"/>
    <property type="project" value="UniProtKB-KW"/>
</dbReference>
<evidence type="ECO:0000256" key="11">
    <source>
        <dbReference type="SAM" id="SignalP"/>
    </source>
</evidence>
<sequence length="368" mass="39484">MPPNFRLHCRTLLPACALLACALPAAAQTSITIMGGVDAFVGSMKNSGDAARTTVLGSGGMTTSWFGFRGKEDLGDGLYAEFYLTGFFQTDTGVSGRFAGDNLFSRDANVALVGRLGRLQVGRASAPSFLPNILFNPFGDSFTFSPLVLHSYVPTGPFGARTWASTNAGDSGWSNQVVYTTPSFGGLRAGLHYQAGEQGGDSDRNNLAVSTMYNKGPLALTAFAHRVRVSNPNSGLPIIDATRSPVDYARLDEQRALFVGATYDFTRIKLYGTWQRTVNDAAGAEGLRDRTVSLGFAMPAGPGSVLFDVADTRRGGTLFGSERSRRTASLGYDYRLSKRTDFYTIAMRDRITTLPSAMSYGAGVRHSF</sequence>
<accession>A0A4P8HRA3</accession>
<keyword evidence="9" id="KW-0472">Membrane</keyword>
<evidence type="ECO:0000256" key="8">
    <source>
        <dbReference type="ARBA" id="ARBA00023114"/>
    </source>
</evidence>
<feature type="signal peptide" evidence="11">
    <location>
        <begin position="1"/>
        <end position="27"/>
    </location>
</feature>
<evidence type="ECO:0000256" key="9">
    <source>
        <dbReference type="ARBA" id="ARBA00023136"/>
    </source>
</evidence>
<dbReference type="CDD" id="cd00342">
    <property type="entry name" value="gram_neg_porins"/>
    <property type="match status" value="1"/>
</dbReference>
<organism evidence="13 16">
    <name type="scientific">Pseudoduganella umbonata</name>
    <dbReference type="NCBI Taxonomy" id="864828"/>
    <lineage>
        <taxon>Bacteria</taxon>
        <taxon>Pseudomonadati</taxon>
        <taxon>Pseudomonadota</taxon>
        <taxon>Betaproteobacteria</taxon>
        <taxon>Burkholderiales</taxon>
        <taxon>Oxalobacteraceae</taxon>
        <taxon>Telluria group</taxon>
        <taxon>Pseudoduganella</taxon>
    </lineage>
</organism>
<evidence type="ECO:0000313" key="13">
    <source>
        <dbReference type="EMBL" id="MBB3222133.1"/>
    </source>
</evidence>
<dbReference type="GO" id="GO:0015288">
    <property type="term" value="F:porin activity"/>
    <property type="evidence" value="ECO:0007669"/>
    <property type="project" value="UniProtKB-KW"/>
</dbReference>
<evidence type="ECO:0000256" key="4">
    <source>
        <dbReference type="ARBA" id="ARBA00022452"/>
    </source>
</evidence>
<dbReference type="PANTHER" id="PTHR34501">
    <property type="entry name" value="PROTEIN YDDL-RELATED"/>
    <property type="match status" value="1"/>
</dbReference>
<keyword evidence="7" id="KW-0406">Ion transport</keyword>
<feature type="domain" description="Porin" evidence="12">
    <location>
        <begin position="17"/>
        <end position="350"/>
    </location>
</feature>
<name>A0A4P8HRA3_9BURK</name>
<evidence type="ECO:0000256" key="10">
    <source>
        <dbReference type="ARBA" id="ARBA00023237"/>
    </source>
</evidence>
<keyword evidence="15" id="KW-1185">Reference proteome</keyword>
<dbReference type="Proteomes" id="UP000298763">
    <property type="component" value="Chromosome"/>
</dbReference>
<keyword evidence="5" id="KW-0812">Transmembrane</keyword>
<dbReference type="SUPFAM" id="SSF56935">
    <property type="entry name" value="Porins"/>
    <property type="match status" value="1"/>
</dbReference>
<dbReference type="GO" id="GO:0046930">
    <property type="term" value="C:pore complex"/>
    <property type="evidence" value="ECO:0007669"/>
    <property type="project" value="UniProtKB-KW"/>
</dbReference>
<dbReference type="PANTHER" id="PTHR34501:SF9">
    <property type="entry name" value="MAJOR OUTER MEMBRANE PROTEIN P.IA"/>
    <property type="match status" value="1"/>
</dbReference>
<dbReference type="OrthoDB" id="5289162at2"/>
<keyword evidence="4" id="KW-1134">Transmembrane beta strand</keyword>
<dbReference type="Pfam" id="PF13609">
    <property type="entry name" value="Porin_4"/>
    <property type="match status" value="1"/>
</dbReference>
<evidence type="ECO:0000259" key="12">
    <source>
        <dbReference type="Pfam" id="PF13609"/>
    </source>
</evidence>
<evidence type="ECO:0000256" key="5">
    <source>
        <dbReference type="ARBA" id="ARBA00022692"/>
    </source>
</evidence>
<evidence type="ECO:0000256" key="1">
    <source>
        <dbReference type="ARBA" id="ARBA00004571"/>
    </source>
</evidence>
<dbReference type="InterPro" id="IPR050298">
    <property type="entry name" value="Gram-neg_bact_OMP"/>
</dbReference>
<dbReference type="InterPro" id="IPR033900">
    <property type="entry name" value="Gram_neg_porin_domain"/>
</dbReference>
<dbReference type="EMBL" id="CP040017">
    <property type="protein sequence ID" value="QCP12369.1"/>
    <property type="molecule type" value="Genomic_DNA"/>
</dbReference>
<dbReference type="GO" id="GO:0009279">
    <property type="term" value="C:cell outer membrane"/>
    <property type="evidence" value="ECO:0007669"/>
    <property type="project" value="UniProtKB-SubCell"/>
</dbReference>
<comment type="subunit">
    <text evidence="2">Homotrimer.</text>
</comment>
<reference evidence="13 16" key="2">
    <citation type="submission" date="2020-08" db="EMBL/GenBank/DDBJ databases">
        <title>Genomic Encyclopedia of Type Strains, Phase III (KMG-III): the genomes of soil and plant-associated and newly described type strains.</title>
        <authorList>
            <person name="Whitman W."/>
        </authorList>
    </citation>
    <scope>NUCLEOTIDE SEQUENCE [LARGE SCALE GENOMIC DNA]</scope>
    <source>
        <strain evidence="13 16">CECT 7753</strain>
    </source>
</reference>
<feature type="chain" id="PRO_5044607412" evidence="11">
    <location>
        <begin position="28"/>
        <end position="368"/>
    </location>
</feature>
<evidence type="ECO:0000256" key="7">
    <source>
        <dbReference type="ARBA" id="ARBA00023065"/>
    </source>
</evidence>
<reference evidence="14 15" key="1">
    <citation type="submission" date="2019-05" db="EMBL/GenBank/DDBJ databases">
        <title>Draft Genome Sequences of Six Type Strains of the Genus Massilia.</title>
        <authorList>
            <person name="Miess H."/>
            <person name="Frediansyhah A."/>
            <person name="Gross H."/>
        </authorList>
    </citation>
    <scope>NUCLEOTIDE SEQUENCE [LARGE SCALE GENOMIC DNA]</scope>
    <source>
        <strain evidence="14 15">DSMZ 26121</strain>
    </source>
</reference>
<evidence type="ECO:0000256" key="2">
    <source>
        <dbReference type="ARBA" id="ARBA00011233"/>
    </source>
</evidence>
<dbReference type="PROSITE" id="PS51257">
    <property type="entry name" value="PROKAR_LIPOPROTEIN"/>
    <property type="match status" value="1"/>
</dbReference>
<dbReference type="AlphaFoldDB" id="A0A4P8HRA3"/>